<protein>
    <recommendedName>
        <fullName evidence="1">Phosphodiester glycosidase domain-containing protein</fullName>
    </recommendedName>
</protein>
<dbReference type="InterPro" id="IPR018711">
    <property type="entry name" value="NAGPA"/>
</dbReference>
<dbReference type="EMBL" id="LC066395">
    <property type="protein sequence ID" value="BAT30792.1"/>
    <property type="molecule type" value="Genomic_DNA"/>
</dbReference>
<name>A0A0P0Z8E3_9HYPH</name>
<dbReference type="Pfam" id="PF09992">
    <property type="entry name" value="NAGPA"/>
    <property type="match status" value="1"/>
</dbReference>
<reference evidence="2" key="1">
    <citation type="journal article" date="2015" name="Proc. Natl. Acad. Sci. U.S.A.">
        <title>Bacterial clade with the ribosomal RNA operon on a small plasmid rather than the chromosome.</title>
        <authorList>
            <person name="Anda M."/>
            <person name="Ohtsubo Y."/>
            <person name="Okubo T."/>
            <person name="Sugawara M."/>
            <person name="Nagata Y."/>
            <person name="Tsuda M."/>
            <person name="Minamisawa K."/>
            <person name="Mitsui H."/>
        </authorList>
    </citation>
    <scope>NUCLEOTIDE SEQUENCE</scope>
    <source>
        <strain evidence="2">DSM 15513</strain>
    </source>
</reference>
<evidence type="ECO:0000313" key="2">
    <source>
        <dbReference type="EMBL" id="BAT30792.1"/>
    </source>
</evidence>
<sequence length="268" mass="29333">MWSSLSGIDLAEPNLKKLFSLSFPAVLATGFLSWLVPVPDLPAGHEGICRIAMAGSVETILCEVPLSSFDLHLRALDDAGRPYETFEKAAASLSGEVVLAMNAGMYHEDRRPVGLTVQDGRIVKKAVLGTGSGNFSLRPNGIFYLEDGRAFVRETERYLGESHDPVLATQSGPMLLIGGKVHPRFIPTSDSLYVRNGVGVSEDGRTVFLALTRKPINFYDFALFFRDTVGVKDALFFDGQVSSLSYRAANIAYRRDRLGPMLLVTKKD</sequence>
<dbReference type="AlphaFoldDB" id="A0A0P0Z8E3"/>
<feature type="domain" description="Phosphodiester glycosidase" evidence="1">
    <location>
        <begin position="96"/>
        <end position="246"/>
    </location>
</feature>
<organism evidence="2">
    <name type="scientific">Fulvimarina pelagi</name>
    <dbReference type="NCBI Taxonomy" id="217511"/>
    <lineage>
        <taxon>Bacteria</taxon>
        <taxon>Pseudomonadati</taxon>
        <taxon>Pseudomonadota</taxon>
        <taxon>Alphaproteobacteria</taxon>
        <taxon>Hyphomicrobiales</taxon>
        <taxon>Aurantimonadaceae</taxon>
        <taxon>Fulvimarina</taxon>
    </lineage>
</organism>
<evidence type="ECO:0000259" key="1">
    <source>
        <dbReference type="Pfam" id="PF09992"/>
    </source>
</evidence>
<accession>A0A0P0Z8E3</accession>
<dbReference type="RefSeq" id="WP_007067740.1">
    <property type="nucleotide sequence ID" value="NZ_BBWO01000012.1"/>
</dbReference>
<proteinExistence type="predicted"/>